<comment type="subcellular location">
    <subcellularLocation>
        <location evidence="1">Membrane</location>
        <topology evidence="1">Multi-pass membrane protein</topology>
    </subcellularLocation>
</comment>
<feature type="transmembrane region" description="Helical" evidence="5">
    <location>
        <begin position="62"/>
        <end position="81"/>
    </location>
</feature>
<protein>
    <recommendedName>
        <fullName evidence="7">PQ loop repeat protein</fullName>
    </recommendedName>
</protein>
<feature type="transmembrane region" description="Helical" evidence="5">
    <location>
        <begin position="6"/>
        <end position="25"/>
    </location>
</feature>
<reference evidence="6" key="1">
    <citation type="submission" date="2009-10" db="EMBL/GenBank/DDBJ databases">
        <title>Diversity of trophic interactions inside an arsenic-rich microbial ecosystem.</title>
        <authorList>
            <person name="Bertin P.N."/>
            <person name="Heinrich-Salmeron A."/>
            <person name="Pelletier E."/>
            <person name="Goulhen-Chollet F."/>
            <person name="Arsene-Ploetze F."/>
            <person name="Gallien S."/>
            <person name="Calteau A."/>
            <person name="Vallenet D."/>
            <person name="Casiot C."/>
            <person name="Chane-Woon-Ming B."/>
            <person name="Giloteaux L."/>
            <person name="Barakat M."/>
            <person name="Bonnefoy V."/>
            <person name="Bruneel O."/>
            <person name="Chandler M."/>
            <person name="Cleiss J."/>
            <person name="Duran R."/>
            <person name="Elbaz-Poulichet F."/>
            <person name="Fonknechten N."/>
            <person name="Lauga B."/>
            <person name="Mornico D."/>
            <person name="Ortet P."/>
            <person name="Schaeffer C."/>
            <person name="Siguier P."/>
            <person name="Alexander Thil Smith A."/>
            <person name="Van Dorsselaer A."/>
            <person name="Weissenbach J."/>
            <person name="Medigue C."/>
            <person name="Le Paslier D."/>
        </authorList>
    </citation>
    <scope>NUCLEOTIDE SEQUENCE</scope>
</reference>
<dbReference type="Gene3D" id="1.20.1280.290">
    <property type="match status" value="1"/>
</dbReference>
<dbReference type="InterPro" id="IPR047662">
    <property type="entry name" value="SemiSWEET"/>
</dbReference>
<dbReference type="EMBL" id="CABM01000072">
    <property type="protein sequence ID" value="CBH99301.1"/>
    <property type="molecule type" value="Genomic_DNA"/>
</dbReference>
<evidence type="ECO:0000313" key="6">
    <source>
        <dbReference type="EMBL" id="CBH99301.1"/>
    </source>
</evidence>
<dbReference type="Pfam" id="PF04193">
    <property type="entry name" value="PQ-loop"/>
    <property type="match status" value="1"/>
</dbReference>
<dbReference type="NCBIfam" id="NF037968">
    <property type="entry name" value="SemiSWEET_2"/>
    <property type="match status" value="1"/>
</dbReference>
<proteinExistence type="predicted"/>
<dbReference type="AlphaFoldDB" id="E6PWJ4"/>
<evidence type="ECO:0000256" key="4">
    <source>
        <dbReference type="ARBA" id="ARBA00023136"/>
    </source>
</evidence>
<organism evidence="6">
    <name type="scientific">mine drainage metagenome</name>
    <dbReference type="NCBI Taxonomy" id="410659"/>
    <lineage>
        <taxon>unclassified sequences</taxon>
        <taxon>metagenomes</taxon>
        <taxon>ecological metagenomes</taxon>
    </lineage>
</organism>
<evidence type="ECO:0000256" key="5">
    <source>
        <dbReference type="SAM" id="Phobius"/>
    </source>
</evidence>
<accession>E6PWJ4</accession>
<sequence>MQLSDWLGFTAAALTTASFVPQVWLTLRTRDVSGISIGMYAAFTTGVFLWLIYGIAEGSWPLIAANAITLSLASCVLLLRLRYGHIPRE</sequence>
<name>E6PWJ4_9ZZZZ</name>
<evidence type="ECO:0000256" key="3">
    <source>
        <dbReference type="ARBA" id="ARBA00022989"/>
    </source>
</evidence>
<comment type="caution">
    <text evidence="6">The sequence shown here is derived from an EMBL/GenBank/DDBJ whole genome shotgun (WGS) entry which is preliminary data.</text>
</comment>
<dbReference type="GO" id="GO:0051119">
    <property type="term" value="F:sugar transmembrane transporter activity"/>
    <property type="evidence" value="ECO:0007669"/>
    <property type="project" value="InterPro"/>
</dbReference>
<keyword evidence="2 5" id="KW-0812">Transmembrane</keyword>
<gene>
    <name evidence="6" type="ORF">CARN2_1736</name>
</gene>
<evidence type="ECO:0000256" key="2">
    <source>
        <dbReference type="ARBA" id="ARBA00022692"/>
    </source>
</evidence>
<keyword evidence="4 5" id="KW-0472">Membrane</keyword>
<evidence type="ECO:0008006" key="7">
    <source>
        <dbReference type="Google" id="ProtNLM"/>
    </source>
</evidence>
<dbReference type="GO" id="GO:0016020">
    <property type="term" value="C:membrane"/>
    <property type="evidence" value="ECO:0007669"/>
    <property type="project" value="UniProtKB-SubCell"/>
</dbReference>
<dbReference type="InterPro" id="IPR006603">
    <property type="entry name" value="PQ-loop_rpt"/>
</dbReference>
<evidence type="ECO:0000256" key="1">
    <source>
        <dbReference type="ARBA" id="ARBA00004141"/>
    </source>
</evidence>
<feature type="transmembrane region" description="Helical" evidence="5">
    <location>
        <begin position="37"/>
        <end position="56"/>
    </location>
</feature>
<keyword evidence="3 5" id="KW-1133">Transmembrane helix</keyword>